<evidence type="ECO:0000313" key="7">
    <source>
        <dbReference type="EMBL" id="XDQ42100.1"/>
    </source>
</evidence>
<dbReference type="EMBL" id="CP163441">
    <property type="protein sequence ID" value="XDQ42100.1"/>
    <property type="molecule type" value="Genomic_DNA"/>
</dbReference>
<comment type="similarity">
    <text evidence="2">Belongs to the transposase mutator family.</text>
</comment>
<protein>
    <submittedName>
        <fullName evidence="7">Transposase</fullName>
    </submittedName>
</protein>
<keyword evidence="5" id="KW-0233">DNA recombination</keyword>
<dbReference type="GO" id="GO:0003677">
    <property type="term" value="F:DNA binding"/>
    <property type="evidence" value="ECO:0007669"/>
    <property type="project" value="UniProtKB-KW"/>
</dbReference>
<accession>A0AB39QGX1</accession>
<proteinExistence type="inferred from homology"/>
<name>A0AB39QGX1_9ACTN</name>
<dbReference type="GO" id="GO:0004803">
    <property type="term" value="F:transposase activity"/>
    <property type="evidence" value="ECO:0007669"/>
    <property type="project" value="InterPro"/>
</dbReference>
<reference evidence="7" key="1">
    <citation type="submission" date="2024-07" db="EMBL/GenBank/DDBJ databases">
        <authorList>
            <person name="Yu S.T."/>
        </authorList>
    </citation>
    <scope>NUCLEOTIDE SEQUENCE</scope>
    <source>
        <strain evidence="7">R39</strain>
    </source>
</reference>
<dbReference type="InterPro" id="IPR001207">
    <property type="entry name" value="Transposase_mutator"/>
</dbReference>
<evidence type="ECO:0000256" key="4">
    <source>
        <dbReference type="ARBA" id="ARBA00023125"/>
    </source>
</evidence>
<gene>
    <name evidence="7" type="ORF">AB5J52_07410</name>
</gene>
<feature type="compositionally biased region" description="Basic and acidic residues" evidence="6">
    <location>
        <begin position="61"/>
        <end position="78"/>
    </location>
</feature>
<evidence type="ECO:0000256" key="5">
    <source>
        <dbReference type="ARBA" id="ARBA00023172"/>
    </source>
</evidence>
<dbReference type="GO" id="GO:0006313">
    <property type="term" value="P:DNA transposition"/>
    <property type="evidence" value="ECO:0007669"/>
    <property type="project" value="InterPro"/>
</dbReference>
<dbReference type="RefSeq" id="WP_369221632.1">
    <property type="nucleotide sequence ID" value="NZ_CP163441.1"/>
</dbReference>
<evidence type="ECO:0000256" key="6">
    <source>
        <dbReference type="SAM" id="MobiDB-lite"/>
    </source>
</evidence>
<dbReference type="Pfam" id="PF00872">
    <property type="entry name" value="Transposase_mut"/>
    <property type="match status" value="1"/>
</dbReference>
<keyword evidence="3" id="KW-0815">Transposition</keyword>
<organism evidence="7">
    <name type="scientific">Streptomyces sp. R39</name>
    <dbReference type="NCBI Taxonomy" id="3238631"/>
    <lineage>
        <taxon>Bacteria</taxon>
        <taxon>Bacillati</taxon>
        <taxon>Actinomycetota</taxon>
        <taxon>Actinomycetes</taxon>
        <taxon>Kitasatosporales</taxon>
        <taxon>Streptomycetaceae</taxon>
        <taxon>Streptomyces</taxon>
    </lineage>
</organism>
<evidence type="ECO:0000256" key="1">
    <source>
        <dbReference type="ARBA" id="ARBA00002190"/>
    </source>
</evidence>
<evidence type="ECO:0000256" key="2">
    <source>
        <dbReference type="ARBA" id="ARBA00010961"/>
    </source>
</evidence>
<feature type="region of interest" description="Disordered" evidence="6">
    <location>
        <begin position="40"/>
        <end position="80"/>
    </location>
</feature>
<dbReference type="AlphaFoldDB" id="A0AB39QGX1"/>
<keyword evidence="4" id="KW-0238">DNA-binding</keyword>
<comment type="function">
    <text evidence="1">Required for the transposition of the insertion element.</text>
</comment>
<sequence length="258" mass="28448">MVRGHGDCRLLMLTWSKMPSRRPVAGEAFRSVCPRCRRCPSGSAGGRRGAVRRSAGLGLRKRPEGHLLRDLGELDQGRVGRPTPTVAQAAAGAEAAPGCRGMPAVITHREPRRAARPPRHTPLSRTTGKLARPLFTLTDLGLDSLEPGRMPAQLGIGIANSHMLPADHRTAKSFHRMKIALGIRWGEAAKFPTAWTLSLIKQWTPSREIRRHIRSNNPRERLNREIRRRTDVVGILPDRTVHGPVGAPCAVRQINPPR</sequence>
<evidence type="ECO:0000256" key="3">
    <source>
        <dbReference type="ARBA" id="ARBA00022578"/>
    </source>
</evidence>